<dbReference type="CDD" id="cd03784">
    <property type="entry name" value="GT1_Gtf-like"/>
    <property type="match status" value="1"/>
</dbReference>
<evidence type="ECO:0000313" key="2">
    <source>
        <dbReference type="EMBL" id="GIH11364.1"/>
    </source>
</evidence>
<dbReference type="InterPro" id="IPR010610">
    <property type="entry name" value="EryCIII-like_C"/>
</dbReference>
<evidence type="ECO:0000259" key="1">
    <source>
        <dbReference type="Pfam" id="PF06722"/>
    </source>
</evidence>
<feature type="domain" description="Erythromycin biosynthesis protein CIII-like C-terminal" evidence="1">
    <location>
        <begin position="291"/>
        <end position="383"/>
    </location>
</feature>
<dbReference type="EMBL" id="BONY01000130">
    <property type="protein sequence ID" value="GIH11364.1"/>
    <property type="molecule type" value="Genomic_DNA"/>
</dbReference>
<accession>A0A8J3VLE3</accession>
<dbReference type="PANTHER" id="PTHR21015:SF22">
    <property type="entry name" value="GLYCOSYLTRANSFERASE"/>
    <property type="match status" value="1"/>
</dbReference>
<sequence>MTTKTHIAISVALQNTGQATRALELAKGLQDNTPTGHEIIITFLSHGSWFEPYIREAGFDIIRVQPEVEGRSTDDDMGFDPPELVGSVAIASAFIEGQRQALRQIQPDLVLHSFWQVGSIAAKLEGIPTISFLPVPPTVVEDGLHKSRLGLVKQHRLIQAIIDAGWQGEPPTTIYEMITANLTIINDLPEFYQGIDLPENTIITGPLFSKGTYGSAPDRNLLNILTSDDGRPKILLTMGSSGTKQALIEAARAVTTIAAGDWNSIIIASPAIIDIEELRQITAGNPSVYITDAFTPILPVAELADVVISHGGQATIQTCLAGATPILGVAMQMEQQINLDNLSRLGAGIRIPSDQWRAANIQEAIRTILKDPSYELRAQEIAHWIHTHSGQRQAAEAIWQHIQAGLPITTARATITADITQER</sequence>
<dbReference type="RefSeq" id="WP_203915083.1">
    <property type="nucleotide sequence ID" value="NZ_BONY01000130.1"/>
</dbReference>
<reference evidence="2" key="1">
    <citation type="submission" date="2021-01" db="EMBL/GenBank/DDBJ databases">
        <title>Whole genome shotgun sequence of Rhizocola hellebori NBRC 109834.</title>
        <authorList>
            <person name="Komaki H."/>
            <person name="Tamura T."/>
        </authorList>
    </citation>
    <scope>NUCLEOTIDE SEQUENCE</scope>
    <source>
        <strain evidence="2">NBRC 109834</strain>
    </source>
</reference>
<dbReference type="SUPFAM" id="SSF53756">
    <property type="entry name" value="UDP-Glycosyltransferase/glycogen phosphorylase"/>
    <property type="match status" value="1"/>
</dbReference>
<dbReference type="PANTHER" id="PTHR21015">
    <property type="entry name" value="UDP-N-ACETYLGLUCOSAMINE--N-ACETYLMURAMYL-(PENTAPEPTIDE) PYROPHOSPHORYL-UNDECAPRENOL N-ACETYLGLUCOSAMINE TRANSFERASE 1"/>
    <property type="match status" value="1"/>
</dbReference>
<gene>
    <name evidence="2" type="ORF">Rhe02_94310</name>
</gene>
<evidence type="ECO:0000313" key="3">
    <source>
        <dbReference type="Proteomes" id="UP000612899"/>
    </source>
</evidence>
<dbReference type="Pfam" id="PF06722">
    <property type="entry name" value="EryCIII-like_C"/>
    <property type="match status" value="1"/>
</dbReference>
<comment type="caution">
    <text evidence="2">The sequence shown here is derived from an EMBL/GenBank/DDBJ whole genome shotgun (WGS) entry which is preliminary data.</text>
</comment>
<dbReference type="Gene3D" id="3.40.50.2000">
    <property type="entry name" value="Glycogen Phosphorylase B"/>
    <property type="match status" value="2"/>
</dbReference>
<dbReference type="GO" id="GO:0008194">
    <property type="term" value="F:UDP-glycosyltransferase activity"/>
    <property type="evidence" value="ECO:0007669"/>
    <property type="project" value="InterPro"/>
</dbReference>
<dbReference type="InterPro" id="IPR002213">
    <property type="entry name" value="UDP_glucos_trans"/>
</dbReference>
<dbReference type="AlphaFoldDB" id="A0A8J3VLE3"/>
<dbReference type="Proteomes" id="UP000612899">
    <property type="component" value="Unassembled WGS sequence"/>
</dbReference>
<organism evidence="2 3">
    <name type="scientific">Rhizocola hellebori</name>
    <dbReference type="NCBI Taxonomy" id="1392758"/>
    <lineage>
        <taxon>Bacteria</taxon>
        <taxon>Bacillati</taxon>
        <taxon>Actinomycetota</taxon>
        <taxon>Actinomycetes</taxon>
        <taxon>Micromonosporales</taxon>
        <taxon>Micromonosporaceae</taxon>
        <taxon>Rhizocola</taxon>
    </lineage>
</organism>
<keyword evidence="3" id="KW-1185">Reference proteome</keyword>
<dbReference type="GO" id="GO:0016758">
    <property type="term" value="F:hexosyltransferase activity"/>
    <property type="evidence" value="ECO:0007669"/>
    <property type="project" value="UniProtKB-ARBA"/>
</dbReference>
<name>A0A8J3VLE3_9ACTN</name>
<protein>
    <recommendedName>
        <fullName evidence="1">Erythromycin biosynthesis protein CIII-like C-terminal domain-containing protein</fullName>
    </recommendedName>
</protein>
<proteinExistence type="predicted"/>